<comment type="caution">
    <text evidence="1">The sequence shown here is derived from an EMBL/GenBank/DDBJ whole genome shotgun (WGS) entry which is preliminary data.</text>
</comment>
<reference evidence="1 2" key="1">
    <citation type="journal article" date="2019" name="Int. J. Syst. Evol. Microbiol.">
        <title>The Global Catalogue of Microorganisms (GCM) 10K type strain sequencing project: providing services to taxonomists for standard genome sequencing and annotation.</title>
        <authorList>
            <consortium name="The Broad Institute Genomics Platform"/>
            <consortium name="The Broad Institute Genome Sequencing Center for Infectious Disease"/>
            <person name="Wu L."/>
            <person name="Ma J."/>
        </authorList>
    </citation>
    <scope>NUCLEOTIDE SEQUENCE [LARGE SCALE GENOMIC DNA]</scope>
    <source>
        <strain evidence="1 2">JCM 3272</strain>
    </source>
</reference>
<name>A0ABN3G8U7_9ACTN</name>
<dbReference type="RefSeq" id="WP_344613307.1">
    <property type="nucleotide sequence ID" value="NZ_BAAARV010000025.1"/>
</dbReference>
<organism evidence="1 2">
    <name type="scientific">Dactylosporangium salmoneum</name>
    <dbReference type="NCBI Taxonomy" id="53361"/>
    <lineage>
        <taxon>Bacteria</taxon>
        <taxon>Bacillati</taxon>
        <taxon>Actinomycetota</taxon>
        <taxon>Actinomycetes</taxon>
        <taxon>Micromonosporales</taxon>
        <taxon>Micromonosporaceae</taxon>
        <taxon>Dactylosporangium</taxon>
    </lineage>
</organism>
<proteinExistence type="predicted"/>
<gene>
    <name evidence="1" type="ORF">GCM10010170_033570</name>
</gene>
<accession>A0ABN3G8U7</accession>
<dbReference type="EMBL" id="BAAARV010000025">
    <property type="protein sequence ID" value="GAA2346640.1"/>
    <property type="molecule type" value="Genomic_DNA"/>
</dbReference>
<keyword evidence="2" id="KW-1185">Reference proteome</keyword>
<protein>
    <submittedName>
        <fullName evidence="1">Uncharacterized protein</fullName>
    </submittedName>
</protein>
<sequence length="84" mass="9379">MSRGDSFIFRERCGCAFGLTDVRRGVTTEDQAWRSMEYTAAEKRAAIARGVTVTREAWDDYSRAGVYDQLSGKAPCPHRTEVAS</sequence>
<dbReference type="Proteomes" id="UP001501444">
    <property type="component" value="Unassembled WGS sequence"/>
</dbReference>
<evidence type="ECO:0000313" key="1">
    <source>
        <dbReference type="EMBL" id="GAA2346640.1"/>
    </source>
</evidence>
<evidence type="ECO:0000313" key="2">
    <source>
        <dbReference type="Proteomes" id="UP001501444"/>
    </source>
</evidence>